<organism evidence="1 2">
    <name type="scientific">Elysia crispata</name>
    <name type="common">lettuce slug</name>
    <dbReference type="NCBI Taxonomy" id="231223"/>
    <lineage>
        <taxon>Eukaryota</taxon>
        <taxon>Metazoa</taxon>
        <taxon>Spiralia</taxon>
        <taxon>Lophotrochozoa</taxon>
        <taxon>Mollusca</taxon>
        <taxon>Gastropoda</taxon>
        <taxon>Heterobranchia</taxon>
        <taxon>Euthyneura</taxon>
        <taxon>Panpulmonata</taxon>
        <taxon>Sacoglossa</taxon>
        <taxon>Placobranchoidea</taxon>
        <taxon>Plakobranchidae</taxon>
        <taxon>Elysia</taxon>
    </lineage>
</organism>
<reference evidence="1" key="1">
    <citation type="journal article" date="2023" name="G3 (Bethesda)">
        <title>A reference genome for the long-term kleptoplast-retaining sea slug Elysia crispata morphotype clarki.</title>
        <authorList>
            <person name="Eastman K.E."/>
            <person name="Pendleton A.L."/>
            <person name="Shaikh M.A."/>
            <person name="Suttiyut T."/>
            <person name="Ogas R."/>
            <person name="Tomko P."/>
            <person name="Gavelis G."/>
            <person name="Widhalm J.R."/>
            <person name="Wisecaver J.H."/>
        </authorList>
    </citation>
    <scope>NUCLEOTIDE SEQUENCE</scope>
    <source>
        <strain evidence="1">ECLA1</strain>
    </source>
</reference>
<protein>
    <submittedName>
        <fullName evidence="1">Uncharacterized protein</fullName>
    </submittedName>
</protein>
<dbReference type="EMBL" id="JAWDGP010007314">
    <property type="protein sequence ID" value="KAK3726251.1"/>
    <property type="molecule type" value="Genomic_DNA"/>
</dbReference>
<dbReference type="Proteomes" id="UP001283361">
    <property type="component" value="Unassembled WGS sequence"/>
</dbReference>
<evidence type="ECO:0000313" key="2">
    <source>
        <dbReference type="Proteomes" id="UP001283361"/>
    </source>
</evidence>
<name>A0AAE0XYY6_9GAST</name>
<accession>A0AAE0XYY6</accession>
<sequence length="100" mass="11645">MLTIKVLFYTTYLSSECETDLALCCLRQKLRWCKLEHKEDSKKSRKAKFSHYEIEKLLEAVGNRKRVVLATLQSNTTNTKKWNAGMKLQVRLYSGPCRTA</sequence>
<dbReference type="AlphaFoldDB" id="A0AAE0XYY6"/>
<gene>
    <name evidence="1" type="ORF">RRG08_008632</name>
</gene>
<proteinExistence type="predicted"/>
<evidence type="ECO:0000313" key="1">
    <source>
        <dbReference type="EMBL" id="KAK3726251.1"/>
    </source>
</evidence>
<comment type="caution">
    <text evidence="1">The sequence shown here is derived from an EMBL/GenBank/DDBJ whole genome shotgun (WGS) entry which is preliminary data.</text>
</comment>
<keyword evidence="2" id="KW-1185">Reference proteome</keyword>